<proteinExistence type="predicted"/>
<dbReference type="EMBL" id="JABANO010017105">
    <property type="protein sequence ID" value="KAF4734059.1"/>
    <property type="molecule type" value="Genomic_DNA"/>
</dbReference>
<keyword evidence="3" id="KW-1185">Reference proteome</keyword>
<feature type="non-terminal residue" evidence="2">
    <location>
        <position position="1"/>
    </location>
</feature>
<gene>
    <name evidence="2" type="ORF">FOZ63_010283</name>
</gene>
<sequence length="264" mass="29682">DILDDVDLILSLEEAKKTSDEVKEKVVVAQDTEARINETSENYRPSANRGALLFFLLMDLCKVHGFYKYSLDAFVQVVTRAVDSVSLRKPKVDPASLKAEVEEAKEEGEPGAAEDGMDDDDDDDDDEPDAVVAEEEVAEEEEEVIELTGKDLLHRVELLMQVITIFTFNYTRRGLFDKHKLIVASLLCLRILVRNQVITQSEVDILIRAPPDPAAPPMPSQMKSWLTEFIWQQLKTVETIPAFKSSSSGALTQNIEQDSLGWKR</sequence>
<dbReference type="Proteomes" id="UP000553632">
    <property type="component" value="Unassembled WGS sequence"/>
</dbReference>
<dbReference type="GO" id="GO:0045505">
    <property type="term" value="F:dynein intermediate chain binding"/>
    <property type="evidence" value="ECO:0007669"/>
    <property type="project" value="InterPro"/>
</dbReference>
<dbReference type="InterPro" id="IPR026983">
    <property type="entry name" value="DHC"/>
</dbReference>
<dbReference type="AlphaFoldDB" id="A0A7J6SM79"/>
<evidence type="ECO:0000313" key="2">
    <source>
        <dbReference type="EMBL" id="KAF4734059.1"/>
    </source>
</evidence>
<reference evidence="2 3" key="1">
    <citation type="submission" date="2020-04" db="EMBL/GenBank/DDBJ databases">
        <title>Perkinsus olseni comparative genomics.</title>
        <authorList>
            <person name="Bogema D.R."/>
        </authorList>
    </citation>
    <scope>NUCLEOTIDE SEQUENCE [LARGE SCALE GENOMIC DNA]</scope>
    <source>
        <strain evidence="2 3">ATCC PRA-207</strain>
    </source>
</reference>
<evidence type="ECO:0000313" key="3">
    <source>
        <dbReference type="Proteomes" id="UP000553632"/>
    </source>
</evidence>
<dbReference type="GO" id="GO:0007018">
    <property type="term" value="P:microtubule-based movement"/>
    <property type="evidence" value="ECO:0007669"/>
    <property type="project" value="InterPro"/>
</dbReference>
<feature type="non-terminal residue" evidence="2">
    <location>
        <position position="264"/>
    </location>
</feature>
<protein>
    <submittedName>
        <fullName evidence="2">Uncharacterized protein</fullName>
    </submittedName>
</protein>
<dbReference type="Gene3D" id="1.10.8.1220">
    <property type="match status" value="1"/>
</dbReference>
<dbReference type="Gene3D" id="6.10.140.1060">
    <property type="match status" value="1"/>
</dbReference>
<evidence type="ECO:0000256" key="1">
    <source>
        <dbReference type="SAM" id="MobiDB-lite"/>
    </source>
</evidence>
<dbReference type="PANTHER" id="PTHR22878">
    <property type="entry name" value="DYNEIN HEAVY CHAIN 6, AXONEMAL-LIKE-RELATED"/>
    <property type="match status" value="1"/>
</dbReference>
<accession>A0A7J6SM79</accession>
<feature type="compositionally biased region" description="Acidic residues" evidence="1">
    <location>
        <begin position="115"/>
        <end position="140"/>
    </location>
</feature>
<feature type="region of interest" description="Disordered" evidence="1">
    <location>
        <begin position="96"/>
        <end position="140"/>
    </location>
</feature>
<name>A0A7J6SM79_PEROL</name>
<organism evidence="2 3">
    <name type="scientific">Perkinsus olseni</name>
    <name type="common">Perkinsus atlanticus</name>
    <dbReference type="NCBI Taxonomy" id="32597"/>
    <lineage>
        <taxon>Eukaryota</taxon>
        <taxon>Sar</taxon>
        <taxon>Alveolata</taxon>
        <taxon>Perkinsozoa</taxon>
        <taxon>Perkinsea</taxon>
        <taxon>Perkinsida</taxon>
        <taxon>Perkinsidae</taxon>
        <taxon>Perkinsus</taxon>
    </lineage>
</organism>
<dbReference type="GO" id="GO:0051959">
    <property type="term" value="F:dynein light intermediate chain binding"/>
    <property type="evidence" value="ECO:0007669"/>
    <property type="project" value="InterPro"/>
</dbReference>
<comment type="caution">
    <text evidence="2">The sequence shown here is derived from an EMBL/GenBank/DDBJ whole genome shotgun (WGS) entry which is preliminary data.</text>
</comment>
<dbReference type="GO" id="GO:0030286">
    <property type="term" value="C:dynein complex"/>
    <property type="evidence" value="ECO:0007669"/>
    <property type="project" value="InterPro"/>
</dbReference>
<dbReference type="PANTHER" id="PTHR22878:SF69">
    <property type="entry name" value="DYNEIN HEAVY CHAIN"/>
    <property type="match status" value="1"/>
</dbReference>